<evidence type="ECO:0000256" key="5">
    <source>
        <dbReference type="ARBA" id="ARBA00035454"/>
    </source>
</evidence>
<dbReference type="NCBIfam" id="TIGR03653">
    <property type="entry name" value="uL6_arch"/>
    <property type="match status" value="1"/>
</dbReference>
<dbReference type="EMBL" id="VGJJ01000002">
    <property type="protein sequence ID" value="MBM3281823.1"/>
    <property type="molecule type" value="Genomic_DNA"/>
</dbReference>
<gene>
    <name evidence="8" type="ORF">FJY86_00585</name>
</gene>
<evidence type="ECO:0000256" key="2">
    <source>
        <dbReference type="ARBA" id="ARBA00022884"/>
    </source>
</evidence>
<evidence type="ECO:0000256" key="4">
    <source>
        <dbReference type="ARBA" id="ARBA00023274"/>
    </source>
</evidence>
<keyword evidence="2" id="KW-0694">RNA-binding</keyword>
<dbReference type="PIRSF" id="PIRSF002162">
    <property type="entry name" value="Ribosomal_L6"/>
    <property type="match status" value="1"/>
</dbReference>
<dbReference type="InterPro" id="IPR000702">
    <property type="entry name" value="Ribosomal_uL6-like"/>
</dbReference>
<dbReference type="GO" id="GO:0022625">
    <property type="term" value="C:cytosolic large ribosomal subunit"/>
    <property type="evidence" value="ECO:0007669"/>
    <property type="project" value="UniProtKB-UniRule"/>
</dbReference>
<dbReference type="InterPro" id="IPR019907">
    <property type="entry name" value="Ribosomal_uL6_arc"/>
</dbReference>
<evidence type="ECO:0000256" key="1">
    <source>
        <dbReference type="ARBA" id="ARBA00022730"/>
    </source>
</evidence>
<reference evidence="8" key="1">
    <citation type="submission" date="2019-03" db="EMBL/GenBank/DDBJ databases">
        <title>Lake Tanganyika Metagenome-Assembled Genomes (MAGs).</title>
        <authorList>
            <person name="Tran P."/>
        </authorList>
    </citation>
    <scope>NUCLEOTIDE SEQUENCE</scope>
    <source>
        <strain evidence="8">M_DeepCast_50m_m2_156</strain>
    </source>
</reference>
<dbReference type="NCBIfam" id="NF004037">
    <property type="entry name" value="PRK05518.1"/>
    <property type="match status" value="1"/>
</dbReference>
<dbReference type="AlphaFoldDB" id="A0A8T4C5R3"/>
<sequence length="180" mass="19882">MAKTTHTTIAIPAGISVTYTHHTLTLTKNGKSVHKELSTPEVKVETHGQEVKLTPANERRLTFATLNAYESHVKNLVQGLEKGYTYKLAVVHSHFPMNIKVKGDIVEISNYLGEKNPRLSKIVGKETKVDIKGKDITVTGNNLEDVSQTAANMEKATRDVKKDQRVFQDGIYITSKGVPA</sequence>
<dbReference type="InterPro" id="IPR036789">
    <property type="entry name" value="Ribosomal_uL6-like_a/b-dom_sf"/>
</dbReference>
<keyword evidence="4" id="KW-0687">Ribonucleoprotein</keyword>
<dbReference type="SUPFAM" id="SSF56053">
    <property type="entry name" value="Ribosomal protein L6"/>
    <property type="match status" value="2"/>
</dbReference>
<dbReference type="Pfam" id="PF00347">
    <property type="entry name" value="Ribosomal_L6"/>
    <property type="match status" value="1"/>
</dbReference>
<evidence type="ECO:0000259" key="7">
    <source>
        <dbReference type="Pfam" id="PF00347"/>
    </source>
</evidence>
<dbReference type="PANTHER" id="PTHR11655:SF16">
    <property type="entry name" value="60S RIBOSOMAL PROTEIN L9"/>
    <property type="match status" value="1"/>
</dbReference>
<dbReference type="Gene3D" id="3.90.930.12">
    <property type="entry name" value="Ribosomal protein L6, alpha-beta domain"/>
    <property type="match status" value="2"/>
</dbReference>
<evidence type="ECO:0000313" key="8">
    <source>
        <dbReference type="EMBL" id="MBM3281823.1"/>
    </source>
</evidence>
<dbReference type="FunFam" id="3.90.930.12:FF:000008">
    <property type="entry name" value="50S ribosomal protein L6"/>
    <property type="match status" value="1"/>
</dbReference>
<proteinExistence type="predicted"/>
<evidence type="ECO:0000256" key="6">
    <source>
        <dbReference type="NCBIfam" id="TIGR03653"/>
    </source>
</evidence>
<keyword evidence="3 8" id="KW-0689">Ribosomal protein</keyword>
<feature type="domain" description="Large ribosomal subunit protein uL6 alpha-beta" evidence="7">
    <location>
        <begin position="95"/>
        <end position="170"/>
    </location>
</feature>
<comment type="caution">
    <text evidence="8">The sequence shown here is derived from an EMBL/GenBank/DDBJ whole genome shotgun (WGS) entry which is preliminary data.</text>
</comment>
<dbReference type="PANTHER" id="PTHR11655">
    <property type="entry name" value="60S/50S RIBOSOMAL PROTEIN L6/L9"/>
    <property type="match status" value="1"/>
</dbReference>
<protein>
    <recommendedName>
        <fullName evidence="5 6">50S ribosomal protein L6</fullName>
    </recommendedName>
</protein>
<organism evidence="8 9">
    <name type="scientific">Candidatus Iainarchaeum sp</name>
    <dbReference type="NCBI Taxonomy" id="3101447"/>
    <lineage>
        <taxon>Archaea</taxon>
        <taxon>Candidatus Iainarchaeota</taxon>
        <taxon>Candidatus Iainarchaeia</taxon>
        <taxon>Candidatus Iainarchaeales</taxon>
        <taxon>Candidatus Iainarchaeaceae</taxon>
        <taxon>Candidatus Iainarchaeum</taxon>
    </lineage>
</organism>
<dbReference type="GO" id="GO:0003735">
    <property type="term" value="F:structural constituent of ribosome"/>
    <property type="evidence" value="ECO:0007669"/>
    <property type="project" value="UniProtKB-UniRule"/>
</dbReference>
<evidence type="ECO:0000256" key="3">
    <source>
        <dbReference type="ARBA" id="ARBA00022980"/>
    </source>
</evidence>
<dbReference type="Proteomes" id="UP000774699">
    <property type="component" value="Unassembled WGS sequence"/>
</dbReference>
<dbReference type="GO" id="GO:0002181">
    <property type="term" value="P:cytoplasmic translation"/>
    <property type="evidence" value="ECO:0007669"/>
    <property type="project" value="TreeGrafter"/>
</dbReference>
<name>A0A8T4C5R3_9ARCH</name>
<accession>A0A8T4C5R3</accession>
<evidence type="ECO:0000313" key="9">
    <source>
        <dbReference type="Proteomes" id="UP000774699"/>
    </source>
</evidence>
<keyword evidence="1" id="KW-0699">rRNA-binding</keyword>
<dbReference type="GO" id="GO:0019843">
    <property type="term" value="F:rRNA binding"/>
    <property type="evidence" value="ECO:0007669"/>
    <property type="project" value="UniProtKB-UniRule"/>
</dbReference>
<dbReference type="InterPro" id="IPR020040">
    <property type="entry name" value="Ribosomal_uL6_a/b-dom"/>
</dbReference>